<keyword evidence="3" id="KW-1185">Reference proteome</keyword>
<dbReference type="EMBL" id="JAFNEN010000247">
    <property type="protein sequence ID" value="KAG8188193.1"/>
    <property type="molecule type" value="Genomic_DNA"/>
</dbReference>
<sequence>MSILHFTVSFPPASHNCEVTPQRDLNTTMNVSCSSVGSLPLNDPVLACYLEADEPPLSLRRPFPRAEVCVLASLFASFLGLAALVLLVFRLTGVEGEDSLLRHTVASSQLVSLVLVSTAAVVLLSSAVAYAAWRVMEVLDMAHRYKEHRELCAYEEMRASFRSQNSGRSTKRSSH</sequence>
<keyword evidence="1" id="KW-0472">Membrane</keyword>
<name>A0AAV6UWM1_9ARAC</name>
<reference evidence="2 3" key="1">
    <citation type="journal article" date="2022" name="Nat. Ecol. Evol.">
        <title>A masculinizing supergene underlies an exaggerated male reproductive morph in a spider.</title>
        <authorList>
            <person name="Hendrickx F."/>
            <person name="De Corte Z."/>
            <person name="Sonet G."/>
            <person name="Van Belleghem S.M."/>
            <person name="Kostlbacher S."/>
            <person name="Vangestel C."/>
        </authorList>
    </citation>
    <scope>NUCLEOTIDE SEQUENCE [LARGE SCALE GENOMIC DNA]</scope>
    <source>
        <strain evidence="2">W744_W776</strain>
    </source>
</reference>
<evidence type="ECO:0000256" key="1">
    <source>
        <dbReference type="SAM" id="Phobius"/>
    </source>
</evidence>
<keyword evidence="1" id="KW-0812">Transmembrane</keyword>
<feature type="transmembrane region" description="Helical" evidence="1">
    <location>
        <begin position="109"/>
        <end position="133"/>
    </location>
</feature>
<evidence type="ECO:0000313" key="3">
    <source>
        <dbReference type="Proteomes" id="UP000827092"/>
    </source>
</evidence>
<comment type="caution">
    <text evidence="2">The sequence shown here is derived from an EMBL/GenBank/DDBJ whole genome shotgun (WGS) entry which is preliminary data.</text>
</comment>
<protein>
    <submittedName>
        <fullName evidence="2">Uncharacterized protein</fullName>
    </submittedName>
</protein>
<feature type="transmembrane region" description="Helical" evidence="1">
    <location>
        <begin position="68"/>
        <end position="89"/>
    </location>
</feature>
<evidence type="ECO:0000313" key="2">
    <source>
        <dbReference type="EMBL" id="KAG8188193.1"/>
    </source>
</evidence>
<accession>A0AAV6UWM1</accession>
<gene>
    <name evidence="2" type="ORF">JTE90_019470</name>
</gene>
<dbReference type="Proteomes" id="UP000827092">
    <property type="component" value="Unassembled WGS sequence"/>
</dbReference>
<dbReference type="AlphaFoldDB" id="A0AAV6UWM1"/>
<proteinExistence type="predicted"/>
<organism evidence="2 3">
    <name type="scientific">Oedothorax gibbosus</name>
    <dbReference type="NCBI Taxonomy" id="931172"/>
    <lineage>
        <taxon>Eukaryota</taxon>
        <taxon>Metazoa</taxon>
        <taxon>Ecdysozoa</taxon>
        <taxon>Arthropoda</taxon>
        <taxon>Chelicerata</taxon>
        <taxon>Arachnida</taxon>
        <taxon>Araneae</taxon>
        <taxon>Araneomorphae</taxon>
        <taxon>Entelegynae</taxon>
        <taxon>Araneoidea</taxon>
        <taxon>Linyphiidae</taxon>
        <taxon>Erigoninae</taxon>
        <taxon>Oedothorax</taxon>
    </lineage>
</organism>
<keyword evidence="1" id="KW-1133">Transmembrane helix</keyword>